<dbReference type="Proteomes" id="UP000184498">
    <property type="component" value="Unassembled WGS sequence"/>
</dbReference>
<dbReference type="STRING" id="216903.SAMN05444371_0186"/>
<evidence type="ECO:0000313" key="3">
    <source>
        <dbReference type="Proteomes" id="UP000184498"/>
    </source>
</evidence>
<evidence type="ECO:0000256" key="1">
    <source>
        <dbReference type="SAM" id="Phobius"/>
    </source>
</evidence>
<keyword evidence="3" id="KW-1185">Reference proteome</keyword>
<evidence type="ECO:0000313" key="2">
    <source>
        <dbReference type="EMBL" id="SHJ90707.1"/>
    </source>
</evidence>
<proteinExistence type="predicted"/>
<dbReference type="OrthoDB" id="9813911at2"/>
<keyword evidence="1" id="KW-1133">Transmembrane helix</keyword>
<feature type="transmembrane region" description="Helical" evidence="1">
    <location>
        <begin position="25"/>
        <end position="46"/>
    </location>
</feature>
<dbReference type="InterPro" id="IPR025356">
    <property type="entry name" value="DUF4260"/>
</dbReference>
<accession>A0A1M6N4U0</accession>
<evidence type="ECO:0008006" key="4">
    <source>
        <dbReference type="Google" id="ProtNLM"/>
    </source>
</evidence>
<protein>
    <recommendedName>
        <fullName evidence="4">DUF4260 domain-containing protein</fullName>
    </recommendedName>
</protein>
<organism evidence="2 3">
    <name type="scientific">Epilithonimonas mollis</name>
    <dbReference type="NCBI Taxonomy" id="216903"/>
    <lineage>
        <taxon>Bacteria</taxon>
        <taxon>Pseudomonadati</taxon>
        <taxon>Bacteroidota</taxon>
        <taxon>Flavobacteriia</taxon>
        <taxon>Flavobacteriales</taxon>
        <taxon>Weeksellaceae</taxon>
        <taxon>Chryseobacterium group</taxon>
        <taxon>Epilithonimonas</taxon>
    </lineage>
</organism>
<gene>
    <name evidence="2" type="ORF">SAMN05444371_0186</name>
</gene>
<sequence length="117" mass="13559">MKNLLQLEEVGQFGFAIFLFTQLEFQWWLFPLCLLLPDVSMLGYLINPKIGAWMYNFFHHKLLAVLVLILGFCLKITIAEFAGIILWAHSSMDRIFGYGLKFEDSFKHTHLGSMGKK</sequence>
<reference evidence="3" key="1">
    <citation type="submission" date="2016-11" db="EMBL/GenBank/DDBJ databases">
        <authorList>
            <person name="Varghese N."/>
            <person name="Submissions S."/>
        </authorList>
    </citation>
    <scope>NUCLEOTIDE SEQUENCE [LARGE SCALE GENOMIC DNA]</scope>
    <source>
        <strain evidence="3">DSM 18016</strain>
    </source>
</reference>
<name>A0A1M6N4U0_9FLAO</name>
<dbReference type="AlphaFoldDB" id="A0A1M6N4U0"/>
<keyword evidence="1" id="KW-0812">Transmembrane</keyword>
<dbReference type="EMBL" id="FRAM01000001">
    <property type="protein sequence ID" value="SHJ90707.1"/>
    <property type="molecule type" value="Genomic_DNA"/>
</dbReference>
<dbReference type="Pfam" id="PF14079">
    <property type="entry name" value="DUF4260"/>
    <property type="match status" value="1"/>
</dbReference>
<keyword evidence="1" id="KW-0472">Membrane</keyword>
<feature type="transmembrane region" description="Helical" evidence="1">
    <location>
        <begin position="62"/>
        <end position="88"/>
    </location>
</feature>
<dbReference type="RefSeq" id="WP_072995925.1">
    <property type="nucleotide sequence ID" value="NZ_FRAM01000001.1"/>
</dbReference>